<comment type="caution">
    <text evidence="2">The sequence shown here is derived from an EMBL/GenBank/DDBJ whole genome shotgun (WGS) entry which is preliminary data.</text>
</comment>
<organism evidence="2 3">
    <name type="scientific">Cadophora malorum</name>
    <dbReference type="NCBI Taxonomy" id="108018"/>
    <lineage>
        <taxon>Eukaryota</taxon>
        <taxon>Fungi</taxon>
        <taxon>Dikarya</taxon>
        <taxon>Ascomycota</taxon>
        <taxon>Pezizomycotina</taxon>
        <taxon>Leotiomycetes</taxon>
        <taxon>Helotiales</taxon>
        <taxon>Ploettnerulaceae</taxon>
        <taxon>Cadophora</taxon>
    </lineage>
</organism>
<dbReference type="InterPro" id="IPR052523">
    <property type="entry name" value="Trichothecene_AcTrans"/>
</dbReference>
<protein>
    <recommendedName>
        <fullName evidence="1">N-acetyltransferase domain-containing protein</fullName>
    </recommendedName>
</protein>
<dbReference type="InterPro" id="IPR016181">
    <property type="entry name" value="Acyl_CoA_acyltransferase"/>
</dbReference>
<name>A0A8H7TDZ3_9HELO</name>
<proteinExistence type="predicted"/>
<sequence>MAIASGFEISEASKDDMAEVWQVCIAAYASDEVWYQVFKNCKEEDIHPWIMAYLNERWIMPDIKTFKVTDVSTGKIAAWTALEYPWKYVPAMDNDLKGHALSEDMPPPLEGMNMEALLEFFISLTDSKNHGWNPEEDYHRKGTMVHPEYQKRGFGTELTKHCNAISDKSGDRTWVPARPTSVNMFRENGFKDIGSVDAHLERWGGPREKSITWTLLRNAPSSQTVSNLDPIAGKDCCLADSDREKVSGARSGEDDLHFEAC</sequence>
<dbReference type="SUPFAM" id="SSF55729">
    <property type="entry name" value="Acyl-CoA N-acyltransferases (Nat)"/>
    <property type="match status" value="1"/>
</dbReference>
<accession>A0A8H7TDZ3</accession>
<reference evidence="2" key="1">
    <citation type="submission" date="2021-02" db="EMBL/GenBank/DDBJ databases">
        <title>Genome sequence Cadophora malorum strain M34.</title>
        <authorList>
            <person name="Stefanovic E."/>
            <person name="Vu D."/>
            <person name="Scully C."/>
            <person name="Dijksterhuis J."/>
            <person name="Roader J."/>
            <person name="Houbraken J."/>
        </authorList>
    </citation>
    <scope>NUCLEOTIDE SEQUENCE</scope>
    <source>
        <strain evidence="2">M34</strain>
    </source>
</reference>
<dbReference type="InterPro" id="IPR000182">
    <property type="entry name" value="GNAT_dom"/>
</dbReference>
<keyword evidence="3" id="KW-1185">Reference proteome</keyword>
<dbReference type="Gene3D" id="3.40.630.30">
    <property type="match status" value="1"/>
</dbReference>
<gene>
    <name evidence="2" type="ORF">IFR04_009405</name>
</gene>
<dbReference type="Pfam" id="PF13673">
    <property type="entry name" value="Acetyltransf_10"/>
    <property type="match status" value="1"/>
</dbReference>
<dbReference type="GO" id="GO:0016747">
    <property type="term" value="F:acyltransferase activity, transferring groups other than amino-acyl groups"/>
    <property type="evidence" value="ECO:0007669"/>
    <property type="project" value="InterPro"/>
</dbReference>
<dbReference type="EMBL" id="JAFJYH010000154">
    <property type="protein sequence ID" value="KAG4417452.1"/>
    <property type="molecule type" value="Genomic_DNA"/>
</dbReference>
<dbReference type="PANTHER" id="PTHR42791">
    <property type="entry name" value="GNAT FAMILY ACETYLTRANSFERASE"/>
    <property type="match status" value="1"/>
</dbReference>
<dbReference type="AlphaFoldDB" id="A0A8H7TDZ3"/>
<evidence type="ECO:0000313" key="3">
    <source>
        <dbReference type="Proteomes" id="UP000664132"/>
    </source>
</evidence>
<evidence type="ECO:0000313" key="2">
    <source>
        <dbReference type="EMBL" id="KAG4417452.1"/>
    </source>
</evidence>
<dbReference type="Proteomes" id="UP000664132">
    <property type="component" value="Unassembled WGS sequence"/>
</dbReference>
<dbReference type="OrthoDB" id="4738875at2759"/>
<evidence type="ECO:0000259" key="1">
    <source>
        <dbReference type="Pfam" id="PF13673"/>
    </source>
</evidence>
<feature type="domain" description="N-acetyltransferase" evidence="1">
    <location>
        <begin position="141"/>
        <end position="195"/>
    </location>
</feature>
<dbReference type="PANTHER" id="PTHR42791:SF2">
    <property type="entry name" value="N-ACETYLTRANSFERASE DOMAIN-CONTAINING PROTEIN"/>
    <property type="match status" value="1"/>
</dbReference>